<dbReference type="PANTHER" id="PTHR36615:SF7">
    <property type="entry name" value="PROTEIN, PUTATIVE-RELATED"/>
    <property type="match status" value="1"/>
</dbReference>
<organism evidence="2">
    <name type="scientific">Daucus carota subsp. sativus</name>
    <name type="common">Carrot</name>
    <dbReference type="NCBI Taxonomy" id="79200"/>
    <lineage>
        <taxon>Eukaryota</taxon>
        <taxon>Viridiplantae</taxon>
        <taxon>Streptophyta</taxon>
        <taxon>Embryophyta</taxon>
        <taxon>Tracheophyta</taxon>
        <taxon>Spermatophyta</taxon>
        <taxon>Magnoliopsida</taxon>
        <taxon>eudicotyledons</taxon>
        <taxon>Gunneridae</taxon>
        <taxon>Pentapetalae</taxon>
        <taxon>asterids</taxon>
        <taxon>campanulids</taxon>
        <taxon>Apiales</taxon>
        <taxon>Apiaceae</taxon>
        <taxon>Apioideae</taxon>
        <taxon>Scandiceae</taxon>
        <taxon>Daucinae</taxon>
        <taxon>Daucus</taxon>
        <taxon>Daucus sect. Daucus</taxon>
    </lineage>
</organism>
<feature type="region of interest" description="Disordered" evidence="1">
    <location>
        <begin position="1"/>
        <end position="28"/>
    </location>
</feature>
<protein>
    <submittedName>
        <fullName evidence="2">Uncharacterized protein</fullName>
    </submittedName>
</protein>
<evidence type="ECO:0000313" key="3">
    <source>
        <dbReference type="EMBL" id="WOH11931.1"/>
    </source>
</evidence>
<reference evidence="2" key="1">
    <citation type="journal article" date="2016" name="Nat. Genet.">
        <title>A high-quality carrot genome assembly provides new insights into carotenoid accumulation and asterid genome evolution.</title>
        <authorList>
            <person name="Iorizzo M."/>
            <person name="Ellison S."/>
            <person name="Senalik D."/>
            <person name="Zeng P."/>
            <person name="Satapoomin P."/>
            <person name="Huang J."/>
            <person name="Bowman M."/>
            <person name="Iovene M."/>
            <person name="Sanseverino W."/>
            <person name="Cavagnaro P."/>
            <person name="Yildiz M."/>
            <person name="Macko-Podgorni A."/>
            <person name="Moranska E."/>
            <person name="Grzebelus E."/>
            <person name="Grzebelus D."/>
            <person name="Ashrafi H."/>
            <person name="Zheng Z."/>
            <person name="Cheng S."/>
            <person name="Spooner D."/>
            <person name="Van Deynze A."/>
            <person name="Simon P."/>
        </authorList>
    </citation>
    <scope>NUCLEOTIDE SEQUENCE [LARGE SCALE GENOMIC DNA]</scope>
    <source>
        <tissue evidence="2">Leaf</tissue>
    </source>
</reference>
<keyword evidence="4" id="KW-1185">Reference proteome</keyword>
<dbReference type="Proteomes" id="UP000077755">
    <property type="component" value="Chromosome 8"/>
</dbReference>
<dbReference type="EMBL" id="LNRQ01000008">
    <property type="protein sequence ID" value="KZM84571.1"/>
    <property type="molecule type" value="Genomic_DNA"/>
</dbReference>
<proteinExistence type="predicted"/>
<dbReference type="Gramene" id="KZM84571">
    <property type="protein sequence ID" value="KZM84571"/>
    <property type="gene ID" value="DCAR_028007"/>
</dbReference>
<dbReference type="EMBL" id="CP093350">
    <property type="protein sequence ID" value="WOH11931.1"/>
    <property type="molecule type" value="Genomic_DNA"/>
</dbReference>
<evidence type="ECO:0000313" key="4">
    <source>
        <dbReference type="Proteomes" id="UP000077755"/>
    </source>
</evidence>
<name>A0A175YN59_DAUCS</name>
<evidence type="ECO:0000313" key="2">
    <source>
        <dbReference type="EMBL" id="KZM84571.1"/>
    </source>
</evidence>
<gene>
    <name evidence="2" type="ORF">DCAR_028007</name>
    <name evidence="3" type="ORF">DCAR_0831427</name>
</gene>
<feature type="compositionally biased region" description="Polar residues" evidence="1">
    <location>
        <begin position="10"/>
        <end position="19"/>
    </location>
</feature>
<dbReference type="PANTHER" id="PTHR36615">
    <property type="entry name" value="PROTEIN, PUTATIVE-RELATED"/>
    <property type="match status" value="1"/>
</dbReference>
<accession>A0A175YN59</accession>
<sequence>MASIVRMLPLNSSRSFSNDNMRRRSIPRRGQVKAGIVIGLAQSVASVFSPNARTKASSATSTSHF</sequence>
<evidence type="ECO:0000256" key="1">
    <source>
        <dbReference type="SAM" id="MobiDB-lite"/>
    </source>
</evidence>
<reference evidence="3" key="2">
    <citation type="submission" date="2022-03" db="EMBL/GenBank/DDBJ databases">
        <title>Draft title - Genomic analysis of global carrot germplasm unveils the trajectory of domestication and the origin of high carotenoid orange carrot.</title>
        <authorList>
            <person name="Iorizzo M."/>
            <person name="Ellison S."/>
            <person name="Senalik D."/>
            <person name="Macko-Podgorni A."/>
            <person name="Grzebelus D."/>
            <person name="Bostan H."/>
            <person name="Rolling W."/>
            <person name="Curaba J."/>
            <person name="Simon P."/>
        </authorList>
    </citation>
    <scope>NUCLEOTIDE SEQUENCE</scope>
    <source>
        <tissue evidence="3">Leaf</tissue>
    </source>
</reference>
<dbReference type="AlphaFoldDB" id="A0A175YN59"/>